<dbReference type="PANTHER" id="PTHR42849:SF1">
    <property type="entry name" value="N-ACETYLNEURAMINATE LYASE"/>
    <property type="match status" value="1"/>
</dbReference>
<dbReference type="GO" id="GO:0008747">
    <property type="term" value="F:N-acetylneuraminate lyase activity"/>
    <property type="evidence" value="ECO:0007669"/>
    <property type="project" value="TreeGrafter"/>
</dbReference>
<sequence>MKRIKKKYQGNVIPLITPLTPGLALDEAAVERIVIRAQDHGAMPFVMGTTGESVSLSNALKHDYIRQAARLKRQGTQLYAGISSNSLEEAVVFGKQCFDEGADAVAATLPSYYQLTEYQMKNWFEQLADGIGGPLIIYNIPATTHMSIPLDLINDLSRHEFIVGTKDSERNEQRLHDSLALWRDRPDFSHFLGWAAKSAMGLENGSDGLIPSTGNLHPALYQQLERAVAEGDMDHAYYCQVLSDRLGDIYQSGRTLGGSLWALKVLMSEFELCESFMMPPLTGGTPEDAAKLKEALRKTLSAEELPLSISRP</sequence>
<name>A0A7K1XWR4_9SPHI</name>
<dbReference type="EMBL" id="WVHS01000002">
    <property type="protein sequence ID" value="MXV15209.1"/>
    <property type="molecule type" value="Genomic_DNA"/>
</dbReference>
<comment type="caution">
    <text evidence="5">The sequence shown here is derived from an EMBL/GenBank/DDBJ whole genome shotgun (WGS) entry which is preliminary data.</text>
</comment>
<dbReference type="SUPFAM" id="SSF51569">
    <property type="entry name" value="Aldolase"/>
    <property type="match status" value="1"/>
</dbReference>
<dbReference type="PANTHER" id="PTHR42849">
    <property type="entry name" value="N-ACETYLNEURAMINATE LYASE"/>
    <property type="match status" value="1"/>
</dbReference>
<proteinExistence type="inferred from homology"/>
<feature type="binding site" evidence="4">
    <location>
        <position position="50"/>
    </location>
    <ligand>
        <name>pyruvate</name>
        <dbReference type="ChEBI" id="CHEBI:15361"/>
    </ligand>
</feature>
<dbReference type="CDD" id="cd00408">
    <property type="entry name" value="DHDPS-like"/>
    <property type="match status" value="1"/>
</dbReference>
<dbReference type="RefSeq" id="WP_160906215.1">
    <property type="nucleotide sequence ID" value="NZ_WVHS01000002.1"/>
</dbReference>
<feature type="active site" description="Proton donor/acceptor" evidence="3">
    <location>
        <position position="138"/>
    </location>
</feature>
<keyword evidence="6" id="KW-1185">Reference proteome</keyword>
<evidence type="ECO:0000313" key="5">
    <source>
        <dbReference type="EMBL" id="MXV15209.1"/>
    </source>
</evidence>
<dbReference type="PIRSF" id="PIRSF001365">
    <property type="entry name" value="DHDPS"/>
    <property type="match status" value="1"/>
</dbReference>
<feature type="binding site" evidence="4">
    <location>
        <position position="210"/>
    </location>
    <ligand>
        <name>pyruvate</name>
        <dbReference type="ChEBI" id="CHEBI:15361"/>
    </ligand>
</feature>
<dbReference type="PRINTS" id="PR00146">
    <property type="entry name" value="DHPICSNTHASE"/>
</dbReference>
<comment type="similarity">
    <text evidence="2">Belongs to the DapA family.</text>
</comment>
<reference evidence="5 6" key="1">
    <citation type="submission" date="2019-11" db="EMBL/GenBank/DDBJ databases">
        <title>Pedobacter sp. HMF7056 Genome sequencing and assembly.</title>
        <authorList>
            <person name="Kang H."/>
            <person name="Kim H."/>
            <person name="Joh K."/>
        </authorList>
    </citation>
    <scope>NUCLEOTIDE SEQUENCE [LARGE SCALE GENOMIC DNA]</scope>
    <source>
        <strain evidence="5 6">HMF7056</strain>
    </source>
</reference>
<dbReference type="Gene3D" id="3.20.20.70">
    <property type="entry name" value="Aldolase class I"/>
    <property type="match status" value="1"/>
</dbReference>
<evidence type="ECO:0000313" key="6">
    <source>
        <dbReference type="Proteomes" id="UP000451233"/>
    </source>
</evidence>
<evidence type="ECO:0000256" key="2">
    <source>
        <dbReference type="PIRNR" id="PIRNR001365"/>
    </source>
</evidence>
<dbReference type="Pfam" id="PF00701">
    <property type="entry name" value="DHDPS"/>
    <property type="match status" value="1"/>
</dbReference>
<dbReference type="Proteomes" id="UP000451233">
    <property type="component" value="Unassembled WGS sequence"/>
</dbReference>
<gene>
    <name evidence="5" type="ORF">GS398_07845</name>
</gene>
<dbReference type="GO" id="GO:0019262">
    <property type="term" value="P:N-acetylneuraminate catabolic process"/>
    <property type="evidence" value="ECO:0007669"/>
    <property type="project" value="TreeGrafter"/>
</dbReference>
<evidence type="ECO:0000256" key="4">
    <source>
        <dbReference type="PIRSR" id="PIRSR001365-2"/>
    </source>
</evidence>
<evidence type="ECO:0000256" key="1">
    <source>
        <dbReference type="ARBA" id="ARBA00023239"/>
    </source>
</evidence>
<dbReference type="InterPro" id="IPR002220">
    <property type="entry name" value="DapA-like"/>
</dbReference>
<protein>
    <submittedName>
        <fullName evidence="5">Dihydrodipicolinate synthase family protein</fullName>
    </submittedName>
</protein>
<accession>A0A7K1XWR4</accession>
<feature type="active site" description="Schiff-base intermediate with substrate" evidence="3">
    <location>
        <position position="166"/>
    </location>
</feature>
<dbReference type="GO" id="GO:0005829">
    <property type="term" value="C:cytosol"/>
    <property type="evidence" value="ECO:0007669"/>
    <property type="project" value="TreeGrafter"/>
</dbReference>
<organism evidence="5 6">
    <name type="scientific">Hufsiella ginkgonis</name>
    <dbReference type="NCBI Taxonomy" id="2695274"/>
    <lineage>
        <taxon>Bacteria</taxon>
        <taxon>Pseudomonadati</taxon>
        <taxon>Bacteroidota</taxon>
        <taxon>Sphingobacteriia</taxon>
        <taxon>Sphingobacteriales</taxon>
        <taxon>Sphingobacteriaceae</taxon>
        <taxon>Hufsiella</taxon>
    </lineage>
</organism>
<dbReference type="AlphaFoldDB" id="A0A7K1XWR4"/>
<dbReference type="SMART" id="SM01130">
    <property type="entry name" value="DHDPS"/>
    <property type="match status" value="1"/>
</dbReference>
<dbReference type="InterPro" id="IPR013785">
    <property type="entry name" value="Aldolase_TIM"/>
</dbReference>
<evidence type="ECO:0000256" key="3">
    <source>
        <dbReference type="PIRSR" id="PIRSR001365-1"/>
    </source>
</evidence>
<keyword evidence="1 2" id="KW-0456">Lyase</keyword>